<dbReference type="GO" id="GO:0005829">
    <property type="term" value="C:cytosol"/>
    <property type="evidence" value="ECO:0007669"/>
    <property type="project" value="TreeGrafter"/>
</dbReference>
<protein>
    <submittedName>
        <fullName evidence="3">SsrA-binding protein</fullName>
    </submittedName>
</protein>
<comment type="caution">
    <text evidence="3">The sequence shown here is derived from an EMBL/GenBank/DDBJ whole genome shotgun (WGS) entry which is preliminary data.</text>
</comment>
<keyword evidence="1" id="KW-0963">Cytoplasm</keyword>
<evidence type="ECO:0000256" key="2">
    <source>
        <dbReference type="ARBA" id="ARBA00022884"/>
    </source>
</evidence>
<organism evidence="3 4">
    <name type="scientific">Oceanospirillum multiglobuliferum</name>
    <dbReference type="NCBI Taxonomy" id="64969"/>
    <lineage>
        <taxon>Bacteria</taxon>
        <taxon>Pseudomonadati</taxon>
        <taxon>Pseudomonadota</taxon>
        <taxon>Gammaproteobacteria</taxon>
        <taxon>Oceanospirillales</taxon>
        <taxon>Oceanospirillaceae</taxon>
        <taxon>Oceanospirillum</taxon>
    </lineage>
</organism>
<name>A0A1V4SZH7_9GAMM</name>
<dbReference type="Gene3D" id="2.40.280.10">
    <property type="match status" value="1"/>
</dbReference>
<dbReference type="GO" id="GO:0070930">
    <property type="term" value="P:trans-translation-dependent protein tagging"/>
    <property type="evidence" value="ECO:0007669"/>
    <property type="project" value="TreeGrafter"/>
</dbReference>
<dbReference type="InterPro" id="IPR023620">
    <property type="entry name" value="SmpB"/>
</dbReference>
<dbReference type="PANTHER" id="PTHR30308">
    <property type="entry name" value="TMRNA-BINDING COMPONENT OF TRANS-TRANSLATION TAGGING COMPLEX"/>
    <property type="match status" value="1"/>
</dbReference>
<evidence type="ECO:0000313" key="4">
    <source>
        <dbReference type="Proteomes" id="UP000191418"/>
    </source>
</evidence>
<dbReference type="EMBL" id="MTSM01000493">
    <property type="protein sequence ID" value="OPX53752.1"/>
    <property type="molecule type" value="Genomic_DNA"/>
</dbReference>
<proteinExistence type="predicted"/>
<dbReference type="SUPFAM" id="SSF74982">
    <property type="entry name" value="Small protein B (SmpB)"/>
    <property type="match status" value="1"/>
</dbReference>
<dbReference type="Proteomes" id="UP000191418">
    <property type="component" value="Unassembled WGS sequence"/>
</dbReference>
<keyword evidence="4" id="KW-1185">Reference proteome</keyword>
<reference evidence="3 4" key="1">
    <citation type="submission" date="2017-01" db="EMBL/GenBank/DDBJ databases">
        <title>Genome Sequencing of a Marine Spirillum, Oceanospirillum multiglobuliferum ATCC 33336, from Japan.</title>
        <authorList>
            <person name="Carney J.G."/>
            <person name="Trachtenberg A.M."/>
            <person name="Rheaume B.A."/>
            <person name="Linnane J.D."/>
            <person name="Pitts N.L."/>
            <person name="Mykles D.L."/>
            <person name="Maclea K.S."/>
        </authorList>
    </citation>
    <scope>NUCLEOTIDE SEQUENCE [LARGE SCALE GENOMIC DNA]</scope>
    <source>
        <strain evidence="3 4">ATCC 33336</strain>
    </source>
</reference>
<dbReference type="PROSITE" id="PS01317">
    <property type="entry name" value="SSRP"/>
    <property type="match status" value="1"/>
</dbReference>
<keyword evidence="2" id="KW-0694">RNA-binding</keyword>
<dbReference type="GO" id="GO:0003723">
    <property type="term" value="F:RNA binding"/>
    <property type="evidence" value="ECO:0007669"/>
    <property type="project" value="UniProtKB-KW"/>
</dbReference>
<feature type="non-terminal residue" evidence="3">
    <location>
        <position position="43"/>
    </location>
</feature>
<accession>A0A1V4SZH7</accession>
<dbReference type="InterPro" id="IPR000037">
    <property type="entry name" value="SsrA-bd_prot"/>
</dbReference>
<dbReference type="PANTHER" id="PTHR30308:SF2">
    <property type="entry name" value="SSRA-BINDING PROTEIN"/>
    <property type="match status" value="1"/>
</dbReference>
<dbReference type="AlphaFoldDB" id="A0A1V4SZH7"/>
<evidence type="ECO:0000256" key="1">
    <source>
        <dbReference type="ARBA" id="ARBA00022490"/>
    </source>
</evidence>
<dbReference type="InterPro" id="IPR020081">
    <property type="entry name" value="SsrA-bd_prot_CS"/>
</dbReference>
<evidence type="ECO:0000313" key="3">
    <source>
        <dbReference type="EMBL" id="OPX53752.1"/>
    </source>
</evidence>
<dbReference type="Pfam" id="PF01668">
    <property type="entry name" value="SmpB"/>
    <property type="match status" value="1"/>
</dbReference>
<gene>
    <name evidence="3" type="ORF">BTE48_17840</name>
</gene>
<dbReference type="RefSeq" id="WP_211278235.1">
    <property type="nucleotide sequence ID" value="NZ_MTSM01000493.1"/>
</dbReference>
<sequence length="43" mass="5023">MSIIDNRKAFFDYFIEERYEAGLVLEGWEVKSLRAGRGQIKEG</sequence>